<comment type="subcellular location">
    <subcellularLocation>
        <location evidence="1">Cell outer membrane</location>
    </subcellularLocation>
</comment>
<sequence>MLKKLIVAFALMSLPGLAVAADLPVRSQMPLKAPPLQQQAFSWTGFYIGGNVGGAFDNSDRVDVTGLAGPGSLDLRSKSDGVTAGGQFGYNYEFSLGNLSGIVIGVEADAAYTDLSGSLPIAAGPGATVNLNSRLDYLGTIRGRLGYAFDRLLVYGTGGFAYGTVEHSADLNGANFANLKTTETGFTYGGGFEYALPVDVWLHMSSTSAVTVGAEYLRYELDDNSLNFAVGATAASIKLKDVGNLARARINYKF</sequence>
<gene>
    <name evidence="8" type="ORF">H1B27_29840</name>
</gene>
<evidence type="ECO:0000256" key="6">
    <source>
        <dbReference type="SAM" id="SignalP"/>
    </source>
</evidence>
<dbReference type="Gene3D" id="2.40.160.20">
    <property type="match status" value="1"/>
</dbReference>
<keyword evidence="3" id="KW-0472">Membrane</keyword>
<comment type="similarity">
    <text evidence="5">Belongs to the Omp25/RopB family.</text>
</comment>
<organism evidence="8 9">
    <name type="scientific">Bradyrhizobium diversitatis</name>
    <dbReference type="NCBI Taxonomy" id="2755406"/>
    <lineage>
        <taxon>Bacteria</taxon>
        <taxon>Pseudomonadati</taxon>
        <taxon>Pseudomonadota</taxon>
        <taxon>Alphaproteobacteria</taxon>
        <taxon>Hyphomicrobiales</taxon>
        <taxon>Nitrobacteraceae</taxon>
        <taxon>Bradyrhizobium</taxon>
    </lineage>
</organism>
<name>A0ABS0PBQ2_9BRAD</name>
<keyword evidence="9" id="KW-1185">Reference proteome</keyword>
<evidence type="ECO:0000256" key="2">
    <source>
        <dbReference type="ARBA" id="ARBA00022729"/>
    </source>
</evidence>
<dbReference type="PANTHER" id="PTHR34001:SF3">
    <property type="entry name" value="BLL7405 PROTEIN"/>
    <property type="match status" value="1"/>
</dbReference>
<protein>
    <submittedName>
        <fullName evidence="8">Porin family protein</fullName>
    </submittedName>
</protein>
<evidence type="ECO:0000259" key="7">
    <source>
        <dbReference type="Pfam" id="PF13505"/>
    </source>
</evidence>
<comment type="caution">
    <text evidence="8">The sequence shown here is derived from an EMBL/GenBank/DDBJ whole genome shotgun (WGS) entry which is preliminary data.</text>
</comment>
<reference evidence="8 9" key="1">
    <citation type="submission" date="2020-07" db="EMBL/GenBank/DDBJ databases">
        <title>Bradyrhizobium diversity isolated from nodules of indigenous legumes of Western Australia.</title>
        <authorList>
            <person name="Klepa M.S."/>
        </authorList>
    </citation>
    <scope>NUCLEOTIDE SEQUENCE [LARGE SCALE GENOMIC DNA]</scope>
    <source>
        <strain evidence="8 9">CNPSo 4019</strain>
    </source>
</reference>
<evidence type="ECO:0000256" key="4">
    <source>
        <dbReference type="ARBA" id="ARBA00023237"/>
    </source>
</evidence>
<feature type="domain" description="Outer membrane protein beta-barrel" evidence="7">
    <location>
        <begin position="37"/>
        <end position="228"/>
    </location>
</feature>
<dbReference type="InterPro" id="IPR027385">
    <property type="entry name" value="Beta-barrel_OMP"/>
</dbReference>
<dbReference type="InterPro" id="IPR011250">
    <property type="entry name" value="OMP/PagP_B-barrel"/>
</dbReference>
<evidence type="ECO:0000313" key="8">
    <source>
        <dbReference type="EMBL" id="MBH5390452.1"/>
    </source>
</evidence>
<accession>A0ABS0PBQ2</accession>
<evidence type="ECO:0000256" key="5">
    <source>
        <dbReference type="ARBA" id="ARBA00038306"/>
    </source>
</evidence>
<dbReference type="Pfam" id="PF13505">
    <property type="entry name" value="OMP_b-brl"/>
    <property type="match status" value="1"/>
</dbReference>
<dbReference type="Proteomes" id="UP001194539">
    <property type="component" value="Unassembled WGS sequence"/>
</dbReference>
<feature type="chain" id="PRO_5046030382" evidence="6">
    <location>
        <begin position="21"/>
        <end position="254"/>
    </location>
</feature>
<keyword evidence="4" id="KW-0998">Cell outer membrane</keyword>
<dbReference type="SUPFAM" id="SSF56925">
    <property type="entry name" value="OMPA-like"/>
    <property type="match status" value="1"/>
</dbReference>
<evidence type="ECO:0000256" key="3">
    <source>
        <dbReference type="ARBA" id="ARBA00023136"/>
    </source>
</evidence>
<proteinExistence type="inferred from homology"/>
<dbReference type="PANTHER" id="PTHR34001">
    <property type="entry name" value="BLL7405 PROTEIN"/>
    <property type="match status" value="1"/>
</dbReference>
<keyword evidence="2 6" id="KW-0732">Signal</keyword>
<feature type="signal peptide" evidence="6">
    <location>
        <begin position="1"/>
        <end position="20"/>
    </location>
</feature>
<dbReference type="InterPro" id="IPR051692">
    <property type="entry name" value="OMP-like"/>
</dbReference>
<evidence type="ECO:0000313" key="9">
    <source>
        <dbReference type="Proteomes" id="UP001194539"/>
    </source>
</evidence>
<dbReference type="EMBL" id="JACEGD010000032">
    <property type="protein sequence ID" value="MBH5390452.1"/>
    <property type="molecule type" value="Genomic_DNA"/>
</dbReference>
<dbReference type="RefSeq" id="WP_197968521.1">
    <property type="nucleotide sequence ID" value="NZ_JACEGD010000032.1"/>
</dbReference>
<evidence type="ECO:0000256" key="1">
    <source>
        <dbReference type="ARBA" id="ARBA00004442"/>
    </source>
</evidence>